<feature type="chain" id="PRO_5042596837" description="Cell wall mannoprotein PIR1-like C-terminal domain-containing protein" evidence="4">
    <location>
        <begin position="17"/>
        <end position="314"/>
    </location>
</feature>
<keyword evidence="2" id="KW-0677">Repeat</keyword>
<evidence type="ECO:0000256" key="3">
    <source>
        <dbReference type="SAM" id="MobiDB-lite"/>
    </source>
</evidence>
<gene>
    <name evidence="6" type="ORF">LTR09_006696</name>
</gene>
<dbReference type="Pfam" id="PF22799">
    <property type="entry name" value="PIR1-like_C"/>
    <property type="match status" value="1"/>
</dbReference>
<organism evidence="6 7">
    <name type="scientific">Extremus antarcticus</name>
    <dbReference type="NCBI Taxonomy" id="702011"/>
    <lineage>
        <taxon>Eukaryota</taxon>
        <taxon>Fungi</taxon>
        <taxon>Dikarya</taxon>
        <taxon>Ascomycota</taxon>
        <taxon>Pezizomycotina</taxon>
        <taxon>Dothideomycetes</taxon>
        <taxon>Dothideomycetidae</taxon>
        <taxon>Mycosphaerellales</taxon>
        <taxon>Extremaceae</taxon>
        <taxon>Extremus</taxon>
    </lineage>
</organism>
<dbReference type="PANTHER" id="PTHR47254">
    <property type="entry name" value="CELL WALL MANNOPROTEIN CIS3-RELATED"/>
    <property type="match status" value="1"/>
</dbReference>
<evidence type="ECO:0000313" key="7">
    <source>
        <dbReference type="Proteomes" id="UP001271007"/>
    </source>
</evidence>
<keyword evidence="7" id="KW-1185">Reference proteome</keyword>
<dbReference type="PANTHER" id="PTHR47254:SF2">
    <property type="entry name" value="COVALENTLY-LINKED CELL WALL PROTEIN"/>
    <property type="match status" value="1"/>
</dbReference>
<accession>A0AAJ0G8C0</accession>
<feature type="compositionally biased region" description="Polar residues" evidence="3">
    <location>
        <begin position="195"/>
        <end position="205"/>
    </location>
</feature>
<dbReference type="PROSITE" id="PS50256">
    <property type="entry name" value="PIR_REPEAT_2"/>
    <property type="match status" value="2"/>
</dbReference>
<proteinExistence type="predicted"/>
<dbReference type="InterPro" id="IPR000420">
    <property type="entry name" value="Yeast_PIR_rpt"/>
</dbReference>
<evidence type="ECO:0000259" key="5">
    <source>
        <dbReference type="Pfam" id="PF22799"/>
    </source>
</evidence>
<dbReference type="GO" id="GO:0005199">
    <property type="term" value="F:structural constituent of cell wall"/>
    <property type="evidence" value="ECO:0007669"/>
    <property type="project" value="InterPro"/>
</dbReference>
<feature type="region of interest" description="Disordered" evidence="3">
    <location>
        <begin position="160"/>
        <end position="205"/>
    </location>
</feature>
<name>A0AAJ0G8C0_9PEZI</name>
<feature type="compositionally biased region" description="Polar residues" evidence="3">
    <location>
        <begin position="179"/>
        <end position="188"/>
    </location>
</feature>
<evidence type="ECO:0000313" key="6">
    <source>
        <dbReference type="EMBL" id="KAK3052104.1"/>
    </source>
</evidence>
<reference evidence="6" key="1">
    <citation type="submission" date="2023-04" db="EMBL/GenBank/DDBJ databases">
        <title>Black Yeasts Isolated from many extreme environments.</title>
        <authorList>
            <person name="Coleine C."/>
            <person name="Stajich J.E."/>
            <person name="Selbmann L."/>
        </authorList>
    </citation>
    <scope>NUCLEOTIDE SEQUENCE</scope>
    <source>
        <strain evidence="6">CCFEE 5312</strain>
    </source>
</reference>
<feature type="signal peptide" evidence="4">
    <location>
        <begin position="1"/>
        <end position="16"/>
    </location>
</feature>
<protein>
    <recommendedName>
        <fullName evidence="5">Cell wall mannoprotein PIR1-like C-terminal domain-containing protein</fullName>
    </recommendedName>
</protein>
<dbReference type="EMBL" id="JAWDJX010000022">
    <property type="protein sequence ID" value="KAK3052104.1"/>
    <property type="molecule type" value="Genomic_DNA"/>
</dbReference>
<feature type="region of interest" description="Disordered" evidence="3">
    <location>
        <begin position="232"/>
        <end position="269"/>
    </location>
</feature>
<dbReference type="Pfam" id="PF00399">
    <property type="entry name" value="PIR"/>
    <property type="match status" value="3"/>
</dbReference>
<feature type="compositionally biased region" description="Low complexity" evidence="3">
    <location>
        <begin position="160"/>
        <end position="178"/>
    </location>
</feature>
<evidence type="ECO:0000256" key="1">
    <source>
        <dbReference type="ARBA" id="ARBA00022729"/>
    </source>
</evidence>
<evidence type="ECO:0000256" key="4">
    <source>
        <dbReference type="SAM" id="SignalP"/>
    </source>
</evidence>
<dbReference type="AlphaFoldDB" id="A0AAJ0G8C0"/>
<keyword evidence="1 4" id="KW-0732">Signal</keyword>
<dbReference type="InterPro" id="IPR054508">
    <property type="entry name" value="PIR1-like_C"/>
</dbReference>
<dbReference type="InterPro" id="IPR051153">
    <property type="entry name" value="Yeast_CWMannoprotein_PIR"/>
</dbReference>
<evidence type="ECO:0000256" key="2">
    <source>
        <dbReference type="ARBA" id="ARBA00022737"/>
    </source>
</evidence>
<sequence length="314" mass="31123">MQYAIAGLALAVLAAANPVPQTGSSCSSDYSGTFKIQVVQPSKAKRQSNGLELTMSLAGGILTDSQGRTGYIASNGQFQFDSPPQPNSLTTSGFSVCGGFLAHDSGVTTWDSCKSGDFSNLYSQNSASYCKVVNIQAIGSSATVAPVSTTAAATSAAATQLSDGQPQAPTVAPAPVTQLTDGQPQAPTSVAAPVTQLSDGQPQAPTSIAAPVVTQISDGQPQAPTSVVAPVTQISKPPEPPILQQLLTQGSGDGQPQAPLPSGTGALPYPGANTTVVGAAPTASVVPATGAASSFHIGSSVVGLVAAVAALAMF</sequence>
<comment type="caution">
    <text evidence="6">The sequence shown here is derived from an EMBL/GenBank/DDBJ whole genome shotgun (WGS) entry which is preliminary data.</text>
</comment>
<dbReference type="Proteomes" id="UP001271007">
    <property type="component" value="Unassembled WGS sequence"/>
</dbReference>
<dbReference type="GO" id="GO:0009277">
    <property type="term" value="C:fungal-type cell wall"/>
    <property type="evidence" value="ECO:0007669"/>
    <property type="project" value="TreeGrafter"/>
</dbReference>
<feature type="domain" description="Cell wall mannoprotein PIR1-like C-terminal" evidence="5">
    <location>
        <begin position="60"/>
        <end position="133"/>
    </location>
</feature>
<dbReference type="GO" id="GO:0031505">
    <property type="term" value="P:fungal-type cell wall organization"/>
    <property type="evidence" value="ECO:0007669"/>
    <property type="project" value="TreeGrafter"/>
</dbReference>